<comment type="function">
    <text evidence="4">Catalyzes the reversible isomerization-deamination of glucosamine 6-phosphate (GlcN6P) to form fructose 6-phosphate (Fru6P) and ammonium ion.</text>
</comment>
<dbReference type="PROSITE" id="PS01161">
    <property type="entry name" value="GLC_GALNAC_ISOMERASE"/>
    <property type="match status" value="1"/>
</dbReference>
<dbReference type="NCBIfam" id="TIGR00502">
    <property type="entry name" value="nagB"/>
    <property type="match status" value="1"/>
</dbReference>
<evidence type="ECO:0000256" key="2">
    <source>
        <dbReference type="ARBA" id="ARBA00022801"/>
    </source>
</evidence>
<dbReference type="GO" id="GO:0005975">
    <property type="term" value="P:carbohydrate metabolic process"/>
    <property type="evidence" value="ECO:0007669"/>
    <property type="project" value="InterPro"/>
</dbReference>
<dbReference type="CDD" id="cd01399">
    <property type="entry name" value="GlcN6P_deaminase"/>
    <property type="match status" value="1"/>
</dbReference>
<keyword evidence="2 4" id="KW-0378">Hydrolase</keyword>
<dbReference type="GO" id="GO:0006046">
    <property type="term" value="P:N-acetylglucosamine catabolic process"/>
    <property type="evidence" value="ECO:0007669"/>
    <property type="project" value="UniProtKB-UniRule"/>
</dbReference>
<comment type="pathway">
    <text evidence="4">Amino-sugar metabolism; N-acetylneuraminate degradation; D-fructose 6-phosphate from N-acetylneuraminate: step 5/5.</text>
</comment>
<comment type="caution">
    <text evidence="4">Lacks conserved residue(s) required for the propagation of feature annotation.</text>
</comment>
<feature type="active site" description="For ring-opening step" evidence="4">
    <location>
        <position position="136"/>
    </location>
</feature>
<evidence type="ECO:0000256" key="4">
    <source>
        <dbReference type="HAMAP-Rule" id="MF_01241"/>
    </source>
</evidence>
<dbReference type="GO" id="GO:0019262">
    <property type="term" value="P:N-acetylneuraminate catabolic process"/>
    <property type="evidence" value="ECO:0007669"/>
    <property type="project" value="UniProtKB-UniRule"/>
</dbReference>
<feature type="active site" description="Proton acceptor; for ring-opening step" evidence="4">
    <location>
        <position position="138"/>
    </location>
</feature>
<organism evidence="6 7">
    <name type="scientific">Bacillus oleivorans</name>
    <dbReference type="NCBI Taxonomy" id="1448271"/>
    <lineage>
        <taxon>Bacteria</taxon>
        <taxon>Bacillati</taxon>
        <taxon>Bacillota</taxon>
        <taxon>Bacilli</taxon>
        <taxon>Bacillales</taxon>
        <taxon>Bacillaceae</taxon>
        <taxon>Bacillus</taxon>
    </lineage>
</organism>
<comment type="similarity">
    <text evidence="4">Belongs to the glucosamine/galactosamine-6-phosphate isomerase family. NagB subfamily.</text>
</comment>
<dbReference type="HAMAP" id="MF_01241">
    <property type="entry name" value="GlcN6P_deamin"/>
    <property type="match status" value="1"/>
</dbReference>
<comment type="catalytic activity">
    <reaction evidence="1 4">
        <text>alpha-D-glucosamine 6-phosphate + H2O = beta-D-fructose 6-phosphate + NH4(+)</text>
        <dbReference type="Rhea" id="RHEA:12172"/>
        <dbReference type="ChEBI" id="CHEBI:15377"/>
        <dbReference type="ChEBI" id="CHEBI:28938"/>
        <dbReference type="ChEBI" id="CHEBI:57634"/>
        <dbReference type="ChEBI" id="CHEBI:75989"/>
        <dbReference type="EC" id="3.5.99.6"/>
    </reaction>
</comment>
<dbReference type="PANTHER" id="PTHR11280:SF5">
    <property type="entry name" value="GLUCOSAMINE-6-PHOSPHATE ISOMERASE"/>
    <property type="match status" value="1"/>
</dbReference>
<protein>
    <recommendedName>
        <fullName evidence="4">Glucosamine-6-phosphate deaminase</fullName>
        <ecNumber evidence="4">3.5.99.6</ecNumber>
    </recommendedName>
    <alternativeName>
        <fullName evidence="4">GlcN6P deaminase</fullName>
        <shortName evidence="4">GNPDA</shortName>
    </alternativeName>
    <alternativeName>
        <fullName evidence="4">Glucosamine-6-phosphate isomerase</fullName>
    </alternativeName>
</protein>
<keyword evidence="7" id="KW-1185">Reference proteome</keyword>
<dbReference type="UniPathway" id="UPA00629">
    <property type="reaction ID" value="UER00684"/>
</dbReference>
<dbReference type="GO" id="GO:0042802">
    <property type="term" value="F:identical protein binding"/>
    <property type="evidence" value="ECO:0007669"/>
    <property type="project" value="TreeGrafter"/>
</dbReference>
<evidence type="ECO:0000313" key="6">
    <source>
        <dbReference type="EMBL" id="SNX72624.1"/>
    </source>
</evidence>
<dbReference type="EMBL" id="OAOP01000006">
    <property type="protein sequence ID" value="SNX72624.1"/>
    <property type="molecule type" value="Genomic_DNA"/>
</dbReference>
<feature type="domain" description="Glucosamine/galactosamine-6-phosphate isomerase" evidence="5">
    <location>
        <begin position="11"/>
        <end position="227"/>
    </location>
</feature>
<dbReference type="Gene3D" id="3.40.50.1360">
    <property type="match status" value="1"/>
</dbReference>
<dbReference type="InterPro" id="IPR018321">
    <property type="entry name" value="Glucosamine6P_isomerase_CS"/>
</dbReference>
<dbReference type="PANTHER" id="PTHR11280">
    <property type="entry name" value="GLUCOSAMINE-6-PHOSPHATE ISOMERASE"/>
    <property type="match status" value="1"/>
</dbReference>
<dbReference type="FunFam" id="3.40.50.1360:FF:000003">
    <property type="entry name" value="Glucosamine-6-phosphate deaminase"/>
    <property type="match status" value="1"/>
</dbReference>
<sequence length="253" mass="27745">MKIIACKDYKEMSQTAAKEIIALVKKGTPFTLGLATGSTPEGVYRELVDDFNQGQTSYSHVTSVNLDEYVGLSKSDLNSYHYYMQAKLFQYIDLPSDQQLIPDGTAQDLEAECENYEQNILKSGGVDLQILGIGHNGHIGFNEPGTSFTSRTHVVELAEKTRKANARFFPSIDQVPTKAVTMGIATIMESKRILLLVSGKSKADTIARLLNGTVEESFPASILNLHADVTVIADEEALSTINENKMKKSYSIG</sequence>
<proteinExistence type="inferred from homology"/>
<evidence type="ECO:0000256" key="3">
    <source>
        <dbReference type="ARBA" id="ARBA00023277"/>
    </source>
</evidence>
<dbReference type="GO" id="GO:0006043">
    <property type="term" value="P:glucosamine catabolic process"/>
    <property type="evidence" value="ECO:0007669"/>
    <property type="project" value="TreeGrafter"/>
</dbReference>
<dbReference type="AlphaFoldDB" id="A0A285CYH2"/>
<dbReference type="OrthoDB" id="9791139at2"/>
<dbReference type="RefSeq" id="WP_097159307.1">
    <property type="nucleotide sequence ID" value="NZ_JBEPMQ010000005.1"/>
</dbReference>
<dbReference type="Proteomes" id="UP000219546">
    <property type="component" value="Unassembled WGS sequence"/>
</dbReference>
<feature type="active site" description="For ring-opening step" evidence="4">
    <location>
        <position position="143"/>
    </location>
</feature>
<keyword evidence="3 4" id="KW-0119">Carbohydrate metabolism</keyword>
<dbReference type="InterPro" id="IPR037171">
    <property type="entry name" value="NagB/RpiA_transferase-like"/>
</dbReference>
<name>A0A285CYH2_9BACI</name>
<accession>A0A285CYH2</accession>
<evidence type="ECO:0000256" key="1">
    <source>
        <dbReference type="ARBA" id="ARBA00000644"/>
    </source>
</evidence>
<evidence type="ECO:0000259" key="5">
    <source>
        <dbReference type="Pfam" id="PF01182"/>
    </source>
</evidence>
<dbReference type="GO" id="GO:0005737">
    <property type="term" value="C:cytoplasm"/>
    <property type="evidence" value="ECO:0007669"/>
    <property type="project" value="TreeGrafter"/>
</dbReference>
<gene>
    <name evidence="4" type="primary">nagB</name>
    <name evidence="6" type="ORF">SAMN05877753_106146</name>
</gene>
<feature type="active site" description="Proton acceptor; for enolization step" evidence="4">
    <location>
        <position position="67"/>
    </location>
</feature>
<evidence type="ECO:0000313" key="7">
    <source>
        <dbReference type="Proteomes" id="UP000219546"/>
    </source>
</evidence>
<dbReference type="SUPFAM" id="SSF100950">
    <property type="entry name" value="NagB/RpiA/CoA transferase-like"/>
    <property type="match status" value="1"/>
</dbReference>
<dbReference type="InterPro" id="IPR006148">
    <property type="entry name" value="Glc/Gal-6P_isomerase"/>
</dbReference>
<dbReference type="Pfam" id="PF01182">
    <property type="entry name" value="Glucosamine_iso"/>
    <property type="match status" value="1"/>
</dbReference>
<reference evidence="6 7" key="1">
    <citation type="submission" date="2017-08" db="EMBL/GenBank/DDBJ databases">
        <authorList>
            <person name="de Groot N.N."/>
        </authorList>
    </citation>
    <scope>NUCLEOTIDE SEQUENCE [LARGE SCALE GENOMIC DNA]</scope>
    <source>
        <strain evidence="6 7">JC228</strain>
    </source>
</reference>
<dbReference type="EC" id="3.5.99.6" evidence="4"/>
<dbReference type="GO" id="GO:0004342">
    <property type="term" value="F:glucosamine-6-phosphate deaminase activity"/>
    <property type="evidence" value="ECO:0007669"/>
    <property type="project" value="UniProtKB-UniRule"/>
</dbReference>
<dbReference type="InterPro" id="IPR004547">
    <property type="entry name" value="Glucosamine6P_isomerase"/>
</dbReference>